<comment type="caution">
    <text evidence="1">The sequence shown here is derived from an EMBL/GenBank/DDBJ whole genome shotgun (WGS) entry which is preliminary data.</text>
</comment>
<evidence type="ECO:0000313" key="2">
    <source>
        <dbReference type="Proteomes" id="UP000475532"/>
    </source>
</evidence>
<dbReference type="Proteomes" id="UP000475532">
    <property type="component" value="Unassembled WGS sequence"/>
</dbReference>
<reference evidence="1 2" key="1">
    <citation type="submission" date="2020-01" db="EMBL/GenBank/DDBJ databases">
        <title>Insect and environment-associated Actinomycetes.</title>
        <authorList>
            <person name="Currrie C."/>
            <person name="Chevrette M."/>
            <person name="Carlson C."/>
            <person name="Stubbendieck R."/>
            <person name="Wendt-Pienkowski E."/>
        </authorList>
    </citation>
    <scope>NUCLEOTIDE SEQUENCE [LARGE SCALE GENOMIC DNA]</scope>
    <source>
        <strain evidence="1 2">SID10258</strain>
    </source>
</reference>
<accession>A0A6L9QBH7</accession>
<dbReference type="AlphaFoldDB" id="A0A6L9QBH7"/>
<evidence type="ECO:0008006" key="3">
    <source>
        <dbReference type="Google" id="ProtNLM"/>
    </source>
</evidence>
<dbReference type="RefSeq" id="WP_163054848.1">
    <property type="nucleotide sequence ID" value="NZ_JAAGLI010000241.1"/>
</dbReference>
<dbReference type="EMBL" id="JAAGLI010000241">
    <property type="protein sequence ID" value="NEA22857.1"/>
    <property type="molecule type" value="Genomic_DNA"/>
</dbReference>
<proteinExistence type="predicted"/>
<name>A0A6L9QBH7_9ACTN</name>
<organism evidence="1 2">
    <name type="scientific">Actinomadura bangladeshensis</name>
    <dbReference type="NCBI Taxonomy" id="453573"/>
    <lineage>
        <taxon>Bacteria</taxon>
        <taxon>Bacillati</taxon>
        <taxon>Actinomycetota</taxon>
        <taxon>Actinomycetes</taxon>
        <taxon>Streptosporangiales</taxon>
        <taxon>Thermomonosporaceae</taxon>
        <taxon>Actinomadura</taxon>
    </lineage>
</organism>
<evidence type="ECO:0000313" key="1">
    <source>
        <dbReference type="EMBL" id="NEA22857.1"/>
    </source>
</evidence>
<sequence length="123" mass="13161">MPESWRLDDGGAIGPDAVVDELLARIGRGTLETWLTSSSGRLLAVVTNTRRAMVMLPDGEGDPGEHAVAPGAGGWSDGFVLSNGQDDEYPDEDTVPLAEAFRIVRHIVAHGTPPEDAPWKTDR</sequence>
<protein>
    <recommendedName>
        <fullName evidence="3">Immunity protein Imm1</fullName>
    </recommendedName>
</protein>
<gene>
    <name evidence="1" type="ORF">G3I70_10175</name>
</gene>